<keyword evidence="2" id="KW-1185">Reference proteome</keyword>
<reference evidence="1 2" key="1">
    <citation type="submission" date="2016-12" db="EMBL/GenBank/DDBJ databases">
        <authorList>
            <person name="Song W.-J."/>
            <person name="Kurnit D.M."/>
        </authorList>
    </citation>
    <scope>NUCLEOTIDE SEQUENCE [LARGE SCALE GENOMIC DNA]</scope>
    <source>
        <strain evidence="1 2">STM7296</strain>
    </source>
</reference>
<proteinExistence type="predicted"/>
<dbReference type="EMBL" id="CYGX02000019">
    <property type="protein sequence ID" value="SIT39394.1"/>
    <property type="molecule type" value="Genomic_DNA"/>
</dbReference>
<organism evidence="1 2">
    <name type="scientific">Paraburkholderia ribeironis</name>
    <dbReference type="NCBI Taxonomy" id="1247936"/>
    <lineage>
        <taxon>Bacteria</taxon>
        <taxon>Pseudomonadati</taxon>
        <taxon>Pseudomonadota</taxon>
        <taxon>Betaproteobacteria</taxon>
        <taxon>Burkholderiales</taxon>
        <taxon>Burkholderiaceae</taxon>
        <taxon>Paraburkholderia</taxon>
    </lineage>
</organism>
<dbReference type="AlphaFoldDB" id="A0A1N7RXE1"/>
<protein>
    <submittedName>
        <fullName evidence="1">Uncharacterized protein</fullName>
    </submittedName>
</protein>
<dbReference type="Proteomes" id="UP000187012">
    <property type="component" value="Unassembled WGS sequence"/>
</dbReference>
<evidence type="ECO:0000313" key="2">
    <source>
        <dbReference type="Proteomes" id="UP000187012"/>
    </source>
</evidence>
<sequence length="58" mass="6413">MSEYPSTGIDKAILKFVLQDRKKSQIVSVKVAVFFCVLFGNCYRKVCSKVALPANPSS</sequence>
<accession>A0A1N7RXE1</accession>
<name>A0A1N7RXE1_9BURK</name>
<evidence type="ECO:0000313" key="1">
    <source>
        <dbReference type="EMBL" id="SIT39394.1"/>
    </source>
</evidence>
<gene>
    <name evidence="1" type="ORF">BN2475_190235</name>
</gene>